<proteinExistence type="predicted"/>
<dbReference type="EMBL" id="GG749417">
    <property type="protein sequence ID" value="KMW67150.1"/>
    <property type="molecule type" value="Genomic_DNA"/>
</dbReference>
<gene>
    <name evidence="1" type="ORF">BDDG_11941</name>
</gene>
<dbReference type="AlphaFoldDB" id="A0A0J9EPL0"/>
<evidence type="ECO:0000313" key="1">
    <source>
        <dbReference type="EMBL" id="KMW67150.1"/>
    </source>
</evidence>
<protein>
    <submittedName>
        <fullName evidence="1">Uncharacterized protein</fullName>
    </submittedName>
</protein>
<reference evidence="1" key="1">
    <citation type="submission" date="2010-03" db="EMBL/GenBank/DDBJ databases">
        <title>Annotation of Blastomyces dermatitidis strain ATCC 18188.</title>
        <authorList>
            <consortium name="The Broad Institute Genome Sequencing Platform"/>
            <consortium name="Broad Institute Genome Sequencing Center for Infectious Disease."/>
            <person name="Cuomo C."/>
            <person name="Klein B."/>
            <person name="Sullivan T."/>
            <person name="Heitman J."/>
            <person name="Young S."/>
            <person name="Zeng Q."/>
            <person name="Gargeya S."/>
            <person name="Alvarado L."/>
            <person name="Berlin A.M."/>
            <person name="Chapman S.B."/>
            <person name="Chen Z."/>
            <person name="Freedman E."/>
            <person name="Gellesch M."/>
            <person name="Goldberg J."/>
            <person name="Griggs A."/>
            <person name="Gujja S."/>
            <person name="Heilman E."/>
            <person name="Heiman D."/>
            <person name="Howarth C."/>
            <person name="Mehta T."/>
            <person name="Neiman D."/>
            <person name="Pearson M."/>
            <person name="Roberts A."/>
            <person name="Saif S."/>
            <person name="Shea T."/>
            <person name="Shenoy N."/>
            <person name="Sisk P."/>
            <person name="Stolte C."/>
            <person name="Sykes S."/>
            <person name="White J."/>
            <person name="Yandava C."/>
            <person name="Haas B."/>
            <person name="Nusbaum C."/>
            <person name="Birren B."/>
        </authorList>
    </citation>
    <scope>NUCLEOTIDE SEQUENCE</scope>
    <source>
        <strain evidence="1">ATCC 18188</strain>
    </source>
</reference>
<name>A0A0J9EPL0_AJEDA</name>
<dbReference type="Proteomes" id="UP000007802">
    <property type="component" value="Unassembled WGS sequence"/>
</dbReference>
<organism evidence="1">
    <name type="scientific">Ajellomyces dermatitidis (strain ATCC 18188 / CBS 674.68)</name>
    <name type="common">Blastomyces dermatitidis</name>
    <dbReference type="NCBI Taxonomy" id="653446"/>
    <lineage>
        <taxon>Eukaryota</taxon>
        <taxon>Fungi</taxon>
        <taxon>Dikarya</taxon>
        <taxon>Ascomycota</taxon>
        <taxon>Pezizomycotina</taxon>
        <taxon>Eurotiomycetes</taxon>
        <taxon>Eurotiomycetidae</taxon>
        <taxon>Onygenales</taxon>
        <taxon>Ajellomycetaceae</taxon>
        <taxon>Blastomyces</taxon>
    </lineage>
</organism>
<accession>A0A0J9EPL0</accession>
<sequence length="193" mass="22142">MARCCNTFPYFCSGPRTNAGKGVAPQRAYFETETTSFYIHVHVHVHTYINSGLNYITEGMAHRDDTVMRKNKYLPWRKLEGWVSAMCIKQTKRSPARDKYREGISWMDMAGWGELSSSRRASVNPSFDFTTKRSIGLDNRAIDDIFRFSSPGGRCKVQQCRIWLTLGRLCMCSICESFMQEWTPPFAPLLAPT</sequence>